<dbReference type="EMBL" id="AQPH01000059">
    <property type="protein sequence ID" value="EPY00943.1"/>
    <property type="molecule type" value="Genomic_DNA"/>
</dbReference>
<dbReference type="RefSeq" id="WP_021132988.1">
    <property type="nucleotide sequence ID" value="NZ_AQPH01000059.1"/>
</dbReference>
<proteinExistence type="predicted"/>
<protein>
    <submittedName>
        <fullName evidence="1">Uncharacterized protein</fullName>
    </submittedName>
</protein>
<dbReference type="Proteomes" id="UP000015350">
    <property type="component" value="Unassembled WGS sequence"/>
</dbReference>
<evidence type="ECO:0000313" key="2">
    <source>
        <dbReference type="Proteomes" id="UP000015350"/>
    </source>
</evidence>
<dbReference type="AlphaFoldDB" id="S9SA41"/>
<sequence>MSGSLPQQQTLSPDPAPISLTEDLIAATSVRRGDKVVVIGRGALDHLLGLARCGCKSAAAFRSPSACRGDQDGADVVWFTGIDAIDATIETIIDHLDTPRAVAIELSHADDLRGGATAIVGRLRAKGFIDHTLAITNGHPLVVALRPFWLRRVI</sequence>
<dbReference type="OrthoDB" id="7355489at2"/>
<gene>
    <name evidence="1" type="ORF">K678_13433</name>
</gene>
<organism evidence="1 2">
    <name type="scientific">Magnetospirillum fulvum MGU-K5</name>
    <dbReference type="NCBI Taxonomy" id="1316936"/>
    <lineage>
        <taxon>Bacteria</taxon>
        <taxon>Pseudomonadati</taxon>
        <taxon>Pseudomonadota</taxon>
        <taxon>Alphaproteobacteria</taxon>
        <taxon>Rhodospirillales</taxon>
        <taxon>Rhodospirillaceae</taxon>
        <taxon>Magnetospirillum</taxon>
    </lineage>
</organism>
<comment type="caution">
    <text evidence="1">The sequence shown here is derived from an EMBL/GenBank/DDBJ whole genome shotgun (WGS) entry which is preliminary data.</text>
</comment>
<accession>S9SA41</accession>
<reference evidence="1 2" key="1">
    <citation type="submission" date="2013-04" db="EMBL/GenBank/DDBJ databases">
        <authorList>
            <person name="Kuznetsov B."/>
            <person name="Ivanovsky R."/>
        </authorList>
    </citation>
    <scope>NUCLEOTIDE SEQUENCE [LARGE SCALE GENOMIC DNA]</scope>
    <source>
        <strain evidence="1 2">MGU-K5</strain>
    </source>
</reference>
<evidence type="ECO:0000313" key="1">
    <source>
        <dbReference type="EMBL" id="EPY00943.1"/>
    </source>
</evidence>
<name>S9SA41_MAGFU</name>